<evidence type="ECO:0000313" key="3">
    <source>
        <dbReference type="Proteomes" id="UP000836841"/>
    </source>
</evidence>
<gene>
    <name evidence="2" type="ORF">TAV2_LOCUS1016</name>
</gene>
<dbReference type="EMBL" id="OU466857">
    <property type="protein sequence ID" value="CAH2034973.1"/>
    <property type="molecule type" value="Genomic_DNA"/>
</dbReference>
<name>A0AAU9RBT5_THLAR</name>
<evidence type="ECO:0000259" key="1">
    <source>
        <dbReference type="Pfam" id="PF14111"/>
    </source>
</evidence>
<dbReference type="InterPro" id="IPR025558">
    <property type="entry name" value="DUF4283"/>
</dbReference>
<dbReference type="InterPro" id="IPR040256">
    <property type="entry name" value="At4g02000-like"/>
</dbReference>
<sequence>MATQTFSSAQKELWKSFQNLKLGSDKTTWKVHEDAQDQYERDHRLCLVVQGLNPDHQNPTSMKHTLLKAWNLAGKVEGQINDDDTVNFYFRSEHHLLIILENAPYTFKGWMVAIDRWNRRELPTFLKTIPFWIRIENLSNIFRREQIVRSIGSKLGQVEEVEISEPTALRPAEVWVKVRFNVDHEITLARTVQITRTSKPVEMEFRYDVFQKFCTNCGSLKHSFDVRLHPPNLETQSFQQMQIDSATTKSDTSVIALPPSPSKIQGLPPDDAILSPVCSAPTLPSLLALKIASSDQRESSRSVEHGSKRKL</sequence>
<dbReference type="PANTHER" id="PTHR31286:SF167">
    <property type="entry name" value="OS09G0268800 PROTEIN"/>
    <property type="match status" value="1"/>
</dbReference>
<accession>A0AAU9RBT5</accession>
<evidence type="ECO:0000313" key="2">
    <source>
        <dbReference type="EMBL" id="CAH2034973.1"/>
    </source>
</evidence>
<organism evidence="2 3">
    <name type="scientific">Thlaspi arvense</name>
    <name type="common">Field penny-cress</name>
    <dbReference type="NCBI Taxonomy" id="13288"/>
    <lineage>
        <taxon>Eukaryota</taxon>
        <taxon>Viridiplantae</taxon>
        <taxon>Streptophyta</taxon>
        <taxon>Embryophyta</taxon>
        <taxon>Tracheophyta</taxon>
        <taxon>Spermatophyta</taxon>
        <taxon>Magnoliopsida</taxon>
        <taxon>eudicotyledons</taxon>
        <taxon>Gunneridae</taxon>
        <taxon>Pentapetalae</taxon>
        <taxon>rosids</taxon>
        <taxon>malvids</taxon>
        <taxon>Brassicales</taxon>
        <taxon>Brassicaceae</taxon>
        <taxon>Thlaspideae</taxon>
        <taxon>Thlaspi</taxon>
    </lineage>
</organism>
<dbReference type="Pfam" id="PF14111">
    <property type="entry name" value="DUF4283"/>
    <property type="match status" value="1"/>
</dbReference>
<dbReference type="PANTHER" id="PTHR31286">
    <property type="entry name" value="GLYCINE-RICH CELL WALL STRUCTURAL PROTEIN 1.8-LIKE"/>
    <property type="match status" value="1"/>
</dbReference>
<feature type="domain" description="DUF4283" evidence="1">
    <location>
        <begin position="42"/>
        <end position="121"/>
    </location>
</feature>
<proteinExistence type="predicted"/>
<keyword evidence="3" id="KW-1185">Reference proteome</keyword>
<dbReference type="AlphaFoldDB" id="A0AAU9RBT5"/>
<protein>
    <recommendedName>
        <fullName evidence="1">DUF4283 domain-containing protein</fullName>
    </recommendedName>
</protein>
<dbReference type="Proteomes" id="UP000836841">
    <property type="component" value="Chromosome 1"/>
</dbReference>
<reference evidence="2 3" key="1">
    <citation type="submission" date="2022-03" db="EMBL/GenBank/DDBJ databases">
        <authorList>
            <person name="Nunn A."/>
            <person name="Chopra R."/>
            <person name="Nunn A."/>
            <person name="Contreras Garrido A."/>
        </authorList>
    </citation>
    <scope>NUCLEOTIDE SEQUENCE [LARGE SCALE GENOMIC DNA]</scope>
</reference>